<evidence type="ECO:0000256" key="2">
    <source>
        <dbReference type="ARBA" id="ARBA00022692"/>
    </source>
</evidence>
<evidence type="ECO:0000256" key="1">
    <source>
        <dbReference type="ARBA" id="ARBA00004141"/>
    </source>
</evidence>
<keyword evidence="2 5" id="KW-0812">Transmembrane</keyword>
<feature type="transmembrane region" description="Helical" evidence="5">
    <location>
        <begin position="7"/>
        <end position="26"/>
    </location>
</feature>
<feature type="transmembrane region" description="Helical" evidence="5">
    <location>
        <begin position="157"/>
        <end position="178"/>
    </location>
</feature>
<name>A0ABU7GYC1_9SPHI</name>
<dbReference type="InterPro" id="IPR009908">
    <property type="entry name" value="Methylamine_util_MauE"/>
</dbReference>
<comment type="subcellular location">
    <subcellularLocation>
        <location evidence="1">Membrane</location>
        <topology evidence="1">Multi-pass membrane protein</topology>
    </subcellularLocation>
</comment>
<evidence type="ECO:0000259" key="6">
    <source>
        <dbReference type="Pfam" id="PF07291"/>
    </source>
</evidence>
<dbReference type="RefSeq" id="WP_330144935.1">
    <property type="nucleotide sequence ID" value="NZ_JAZDQU010000001.1"/>
</dbReference>
<reference evidence="7 8" key="1">
    <citation type="submission" date="2024-01" db="EMBL/GenBank/DDBJ databases">
        <title>Pedobacter sp. nov., isolated from oil-contaminated soil.</title>
        <authorList>
            <person name="Le N.T.T."/>
        </authorList>
    </citation>
    <scope>NUCLEOTIDE SEQUENCE [LARGE SCALE GENOMIC DNA]</scope>
    <source>
        <strain evidence="7 8">VNH31</strain>
    </source>
</reference>
<feature type="transmembrane region" description="Helical" evidence="5">
    <location>
        <begin position="85"/>
        <end position="105"/>
    </location>
</feature>
<accession>A0ABU7GYC1</accession>
<protein>
    <submittedName>
        <fullName evidence="7">BT_3928 family protein</fullName>
    </submittedName>
</protein>
<evidence type="ECO:0000313" key="7">
    <source>
        <dbReference type="EMBL" id="MEE1884014.1"/>
    </source>
</evidence>
<keyword evidence="3 5" id="KW-1133">Transmembrane helix</keyword>
<sequence length="381" mass="43210">MLKVRKPILTTIVVIVGLLYFISGIIKLNDPLGFSYKLQEYFSVFGLSFLSNIATTFSIIIGVLEVSLALFLLLGIYRIITLKGLLFSILFFTLLTFISAAFKLVTDCGCFGEVLIISPWLSFFKDVIIFILIWLIYKNQNELPNSLIKEKSTKIAAFIIVNVGLILGIFTFNFLPFIDFSAFKKGVNLMEIGGSRDEYEIIYLLKNIKSGEEKQLNQDDYNSSGIWKDKDWEIFGEPTRNLTKKGKKNSVQHLIIRDEFSTDYTQELLGNPYYNLIIVAPDLGDVNINALGNMNALTINVAEQFNIRSILLTSSLPKEANDTAKNLKLFPLIFYADGSIVKSIVRSKPGLVLLKDGIIIDKWHFNNMPKLEELTQKYFNQ</sequence>
<dbReference type="Proteomes" id="UP001337681">
    <property type="component" value="Unassembled WGS sequence"/>
</dbReference>
<keyword evidence="4 5" id="KW-0472">Membrane</keyword>
<evidence type="ECO:0000256" key="4">
    <source>
        <dbReference type="ARBA" id="ARBA00023136"/>
    </source>
</evidence>
<feature type="domain" description="Methylamine utilisation protein MauE" evidence="6">
    <location>
        <begin position="7"/>
        <end position="137"/>
    </location>
</feature>
<keyword evidence="8" id="KW-1185">Reference proteome</keyword>
<feature type="transmembrane region" description="Helical" evidence="5">
    <location>
        <begin position="117"/>
        <end position="137"/>
    </location>
</feature>
<comment type="caution">
    <text evidence="7">The sequence shown here is derived from an EMBL/GenBank/DDBJ whole genome shotgun (WGS) entry which is preliminary data.</text>
</comment>
<proteinExistence type="predicted"/>
<feature type="transmembrane region" description="Helical" evidence="5">
    <location>
        <begin position="46"/>
        <end position="73"/>
    </location>
</feature>
<dbReference type="Pfam" id="PF07291">
    <property type="entry name" value="MauE"/>
    <property type="match status" value="1"/>
</dbReference>
<organism evidence="7 8">
    <name type="scientific">Pedobacter flavus</name>
    <dbReference type="NCBI Taxonomy" id="3113906"/>
    <lineage>
        <taxon>Bacteria</taxon>
        <taxon>Pseudomonadati</taxon>
        <taxon>Bacteroidota</taxon>
        <taxon>Sphingobacteriia</taxon>
        <taxon>Sphingobacteriales</taxon>
        <taxon>Sphingobacteriaceae</taxon>
        <taxon>Pedobacter</taxon>
    </lineage>
</organism>
<dbReference type="EMBL" id="JAZDQU010000001">
    <property type="protein sequence ID" value="MEE1884014.1"/>
    <property type="molecule type" value="Genomic_DNA"/>
</dbReference>
<evidence type="ECO:0000256" key="5">
    <source>
        <dbReference type="SAM" id="Phobius"/>
    </source>
</evidence>
<evidence type="ECO:0000313" key="8">
    <source>
        <dbReference type="Proteomes" id="UP001337681"/>
    </source>
</evidence>
<gene>
    <name evidence="7" type="ORF">VRU49_01160</name>
</gene>
<dbReference type="NCBIfam" id="NF045576">
    <property type="entry name" value="BT_3928_fam"/>
    <property type="match status" value="1"/>
</dbReference>
<evidence type="ECO:0000256" key="3">
    <source>
        <dbReference type="ARBA" id="ARBA00022989"/>
    </source>
</evidence>